<geneLocation type="plasmid" evidence="2">
    <name>pmc64a</name>
</geneLocation>
<sequence>MKKVKLEPIIAGINNHVDHFDIKGSILIENGDNKYLIGKAATELSNSGERIQGGTVEDLHFQLLIKSILALGLGAGDHEISVGFSVSSHIMNEFRRDPSKNALSDDHFDTLAEAVKEIRFRVGNTGATTQVCRVKLRQEEVPVLYETQAVYNVIPTRAQTYALFQIGGGDWQSMLVVDGKPRIDTHKRVSGLKDCVANLRRDLSLQLATAEKAWHEEKKPSNTDGINESGKDQGWVCCKSDKARIINNHIFTNLPDLINTFRDYPDRIKSIIVSGGAVHDDTFLEVLREQVPNKYKIFTIDQFRVSEPDDADVLMDPSFTCAFGIQSTGVKVGLDIGNAYLKGVFNV</sequence>
<name>A0AAE6SN30_AERME</name>
<dbReference type="AlphaFoldDB" id="A0AAE6SN30"/>
<keyword evidence="1" id="KW-0614">Plasmid</keyword>
<dbReference type="RefSeq" id="WP_114523092.1">
    <property type="nucleotide sequence ID" value="NZ_CAWPID010000002.1"/>
</dbReference>
<organism evidence="1 2">
    <name type="scientific">Aeromonas media</name>
    <dbReference type="NCBI Taxonomy" id="651"/>
    <lineage>
        <taxon>Bacteria</taxon>
        <taxon>Pseudomonadati</taxon>
        <taxon>Pseudomonadota</taxon>
        <taxon>Gammaproteobacteria</taxon>
        <taxon>Aeromonadales</taxon>
        <taxon>Aeromonadaceae</taxon>
        <taxon>Aeromonas</taxon>
    </lineage>
</organism>
<proteinExistence type="predicted"/>
<dbReference type="EMBL" id="CP047963">
    <property type="protein sequence ID" value="QHQ53604.1"/>
    <property type="molecule type" value="Genomic_DNA"/>
</dbReference>
<evidence type="ECO:0000313" key="1">
    <source>
        <dbReference type="EMBL" id="QHQ53604.1"/>
    </source>
</evidence>
<evidence type="ECO:0000313" key="2">
    <source>
        <dbReference type="Proteomes" id="UP000463871"/>
    </source>
</evidence>
<dbReference type="Proteomes" id="UP000463871">
    <property type="component" value="Plasmid pMC64A"/>
</dbReference>
<protein>
    <submittedName>
        <fullName evidence="1">Uncharacterized protein</fullName>
    </submittedName>
</protein>
<reference evidence="1 2" key="1">
    <citation type="submission" date="2020-01" db="EMBL/GenBank/DDBJ databases">
        <title>Complete genome of Aeromonas media MC64.</title>
        <authorList>
            <person name="Cao G."/>
            <person name="Fu J."/>
            <person name="Zhong C."/>
        </authorList>
    </citation>
    <scope>NUCLEOTIDE SEQUENCE [LARGE SCALE GENOMIC DNA]</scope>
    <source>
        <strain evidence="1 2">MC64</strain>
        <plasmid evidence="2">pmc64a</plasmid>
    </source>
</reference>
<accession>A0AAE6SN30</accession>
<gene>
    <name evidence="1" type="ORF">GWI30_22390</name>
</gene>